<keyword evidence="2" id="KW-1185">Reference proteome</keyword>
<reference evidence="2" key="1">
    <citation type="submission" date="2017-03" db="EMBL/GenBank/DDBJ databases">
        <title>Phytopthora megakarya and P. palmivora, two closely related causual agents of cacao black pod achieved similar genome size and gene model numbers by different mechanisms.</title>
        <authorList>
            <person name="Ali S."/>
            <person name="Shao J."/>
            <person name="Larry D.J."/>
            <person name="Kronmiller B."/>
            <person name="Shen D."/>
            <person name="Strem M.D."/>
            <person name="Melnick R.L."/>
            <person name="Guiltinan M.J."/>
            <person name="Tyler B.M."/>
            <person name="Meinhardt L.W."/>
            <person name="Bailey B.A."/>
        </authorList>
    </citation>
    <scope>NUCLEOTIDE SEQUENCE [LARGE SCALE GENOMIC DNA]</scope>
    <source>
        <strain evidence="2">zdho120</strain>
    </source>
</reference>
<name>A0A225VQB4_9STRA</name>
<evidence type="ECO:0008006" key="3">
    <source>
        <dbReference type="Google" id="ProtNLM"/>
    </source>
</evidence>
<dbReference type="AlphaFoldDB" id="A0A225VQB4"/>
<dbReference type="OrthoDB" id="142498at2759"/>
<comment type="caution">
    <text evidence="1">The sequence shown here is derived from an EMBL/GenBank/DDBJ whole genome shotgun (WGS) entry which is preliminary data.</text>
</comment>
<dbReference type="Proteomes" id="UP000198211">
    <property type="component" value="Unassembled WGS sequence"/>
</dbReference>
<sequence>MIDEFGDRPSDRLTRDVDEATRLDFDEELLPEDSWEPDHVAGEFEVEAIVDDRTPLSTSTERAVREFKDMTTRRGNPHLISRAVVYYTTISEKHVVTEGCKRSKSLTRTRSDR</sequence>
<accession>A0A225VQB4</accession>
<evidence type="ECO:0000313" key="2">
    <source>
        <dbReference type="Proteomes" id="UP000198211"/>
    </source>
</evidence>
<proteinExistence type="predicted"/>
<gene>
    <name evidence="1" type="ORF">PHMEG_00019931</name>
</gene>
<evidence type="ECO:0000313" key="1">
    <source>
        <dbReference type="EMBL" id="OWZ07656.1"/>
    </source>
</evidence>
<organism evidence="1 2">
    <name type="scientific">Phytophthora megakarya</name>
    <dbReference type="NCBI Taxonomy" id="4795"/>
    <lineage>
        <taxon>Eukaryota</taxon>
        <taxon>Sar</taxon>
        <taxon>Stramenopiles</taxon>
        <taxon>Oomycota</taxon>
        <taxon>Peronosporomycetes</taxon>
        <taxon>Peronosporales</taxon>
        <taxon>Peronosporaceae</taxon>
        <taxon>Phytophthora</taxon>
    </lineage>
</organism>
<dbReference type="EMBL" id="NBNE01003452">
    <property type="protein sequence ID" value="OWZ07656.1"/>
    <property type="molecule type" value="Genomic_DNA"/>
</dbReference>
<protein>
    <recommendedName>
        <fullName evidence="3">Reverse transcriptase</fullName>
    </recommendedName>
</protein>